<dbReference type="Gene3D" id="3.30.110.110">
    <property type="entry name" value="Mre11, capping domain"/>
    <property type="match status" value="1"/>
</dbReference>
<comment type="function">
    <text evidence="16">Core component of the MRN complex, which plays a central role in double-strand break (DSB) repair, DNA recombination, maintenance of telomere integrity and meiosis. The MRN complex is involved in the repair of DNA double-strand breaks (DSBs) via homologous recombination (HR), an error-free mechanism which primarily occurs during S and G2 phases. The complex (1) mediates the end resection of damaged DNA, which generates proper single-stranded DNA, a key initial steps in HR, and is (2) required for the recruitment of other repair factors and efficient activation of ATM and ATR upon DNA damage. Within the MRN complex, MRE11 possesses both single-strand endonuclease activity and double-strand-specific 3'-5' exonuclease activity. MRE11 first endonucleolytically cleaves the 5' strand at DNA DSB ends to prevent non-homologous end joining (NHEJ) and licence HR. It then generates a single-stranded DNA gap via 3' to 5' exonucleolytic degradation, which is required for single-strand invasion and recombination.</text>
</comment>
<dbReference type="Gene3D" id="3.60.21.10">
    <property type="match status" value="1"/>
</dbReference>
<keyword evidence="13 16" id="KW-0464">Manganese</keyword>
<dbReference type="GO" id="GO:0030145">
    <property type="term" value="F:manganese ion binding"/>
    <property type="evidence" value="ECO:0007669"/>
    <property type="project" value="UniProtKB-UniRule"/>
</dbReference>
<keyword evidence="5" id="KW-0158">Chromosome</keyword>
<feature type="region of interest" description="Disordered" evidence="19">
    <location>
        <begin position="235"/>
        <end position="260"/>
    </location>
</feature>
<evidence type="ECO:0000256" key="11">
    <source>
        <dbReference type="ARBA" id="ARBA00022839"/>
    </source>
</evidence>
<feature type="compositionally biased region" description="Polar residues" evidence="19">
    <location>
        <begin position="750"/>
        <end position="768"/>
    </location>
</feature>
<dbReference type="AlphaFoldDB" id="A0ABD3MZB9"/>
<dbReference type="CDD" id="cd00840">
    <property type="entry name" value="MPP_Mre11_N"/>
    <property type="match status" value="1"/>
</dbReference>
<evidence type="ECO:0000313" key="21">
    <source>
        <dbReference type="EMBL" id="KAL3765810.1"/>
    </source>
</evidence>
<evidence type="ECO:0000256" key="2">
    <source>
        <dbReference type="ARBA" id="ARBA00004123"/>
    </source>
</evidence>
<dbReference type="SMART" id="SM01347">
    <property type="entry name" value="Mre11_DNA_bind"/>
    <property type="match status" value="1"/>
</dbReference>
<dbReference type="GO" id="GO:0004519">
    <property type="term" value="F:endonuclease activity"/>
    <property type="evidence" value="ECO:0007669"/>
    <property type="project" value="UniProtKB-KW"/>
</dbReference>
<organism evidence="21 22">
    <name type="scientific">Discostella pseudostelligera</name>
    <dbReference type="NCBI Taxonomy" id="259834"/>
    <lineage>
        <taxon>Eukaryota</taxon>
        <taxon>Sar</taxon>
        <taxon>Stramenopiles</taxon>
        <taxon>Ochrophyta</taxon>
        <taxon>Bacillariophyta</taxon>
        <taxon>Coscinodiscophyceae</taxon>
        <taxon>Thalassiosirophycidae</taxon>
        <taxon>Stephanodiscales</taxon>
        <taxon>Stephanodiscaceae</taxon>
        <taxon>Discostella</taxon>
    </lineage>
</organism>
<dbReference type="GO" id="GO:0004527">
    <property type="term" value="F:exonuclease activity"/>
    <property type="evidence" value="ECO:0007669"/>
    <property type="project" value="UniProtKB-KW"/>
</dbReference>
<feature type="compositionally biased region" description="Basic and acidic residues" evidence="19">
    <location>
        <begin position="642"/>
        <end position="655"/>
    </location>
</feature>
<dbReference type="PIRSF" id="PIRSF000882">
    <property type="entry name" value="DSB_repair_MRE11"/>
    <property type="match status" value="1"/>
</dbReference>
<dbReference type="InterPro" id="IPR038487">
    <property type="entry name" value="Mre11_capping_dom"/>
</dbReference>
<dbReference type="GO" id="GO:0051321">
    <property type="term" value="P:meiotic cell cycle"/>
    <property type="evidence" value="ECO:0007669"/>
    <property type="project" value="UniProtKB-KW"/>
</dbReference>
<evidence type="ECO:0000256" key="1">
    <source>
        <dbReference type="ARBA" id="ARBA00001936"/>
    </source>
</evidence>
<evidence type="ECO:0000256" key="7">
    <source>
        <dbReference type="ARBA" id="ARBA00022723"/>
    </source>
</evidence>
<dbReference type="PANTHER" id="PTHR10139">
    <property type="entry name" value="DOUBLE-STRAND BREAK REPAIR PROTEIN MRE11"/>
    <property type="match status" value="1"/>
</dbReference>
<feature type="compositionally biased region" description="Acidic residues" evidence="19">
    <location>
        <begin position="689"/>
        <end position="698"/>
    </location>
</feature>
<dbReference type="GO" id="GO:0005694">
    <property type="term" value="C:chromosome"/>
    <property type="evidence" value="ECO:0007669"/>
    <property type="project" value="UniProtKB-SubCell"/>
</dbReference>
<dbReference type="PANTHER" id="PTHR10139:SF1">
    <property type="entry name" value="DOUBLE-STRAND BREAK REPAIR PROTEIN MRE11"/>
    <property type="match status" value="1"/>
</dbReference>
<evidence type="ECO:0000256" key="16">
    <source>
        <dbReference type="PIRNR" id="PIRNR000882"/>
    </source>
</evidence>
<keyword evidence="18" id="KW-0175">Coiled coil</keyword>
<sequence>MTRRHLPPPPPGELRTTTTTNNHNANNTNNEDSSSSILKILLSTDNHLGYCERDPIRSRDSLRHLEEMLQIARMNKVDLVLLSGDLFHENKPSRKTLLQRCGGVVTMEILRRYCMGSEPVNFQIVSDQKECLRSVVSGRANYEDEFYSVDLPIFLIHGNHDDPTRDGGPELLSAVDLLSVANLVNYFGRQDEVDNVRISPVLLQKGETKVALYGMGSMRDERLNRMWQGKKVKFLRPERGGGGGGHNHNDEDDEEGGGGEDDEKEWFNIFTLHQNRDLGRGSKNCVHESMIPEWMDLVVWGHEHECLIHPSESLVGTFRIIQPGSSVATSLTAGEARRKQVGLLEIKGGNFRLTPKTLSCVRSFAVGEVVLGDMSRERGGVLDVEDPHVEDRMSELLEAEVNALIQKARDEAEHLKQDAEDEAAAQLRAIEDEFDDSDKPQRKYALKNPEKVLVRLKVEHTGFSTLNNQRFGSKFVGQVANPSDILLFHKRRQAEAATSGKGGASKKTRRVAGLDVPLEPEDLEQINIEDLIQVNLANSEKKLEILDEKGMGEALEQFVEKKEARGFTIWTEKMLSQNQKILMKRARGDGENGEGGVAMDNPTSVREFLSDMSEKKRAEYESQRDEAAEKRMNSGQQKGSKRSSDSYGERKRANPSDDEDDFDERPPPKKASVAKKGTAKKARSRRADDDSDSDMEYEAPEKAAASSSRPSRATTTKKPKYTYDDSGAEDIDDSEDEVMPKSTTRGKKVASSSPTRKAKNSRPTINLESDSDDEPSSHFRGGGAWGSSSQNTTGRGRR</sequence>
<evidence type="ECO:0000256" key="19">
    <source>
        <dbReference type="SAM" id="MobiDB-lite"/>
    </source>
</evidence>
<dbReference type="InterPro" id="IPR029052">
    <property type="entry name" value="Metallo-depent_PP-like"/>
</dbReference>
<feature type="region of interest" description="Disordered" evidence="19">
    <location>
        <begin position="1"/>
        <end position="33"/>
    </location>
</feature>
<feature type="active site" description="Proton donor" evidence="17">
    <location>
        <position position="160"/>
    </location>
</feature>
<keyword evidence="10 16" id="KW-0378">Hydrolase</keyword>
<comment type="cofactor">
    <cofactor evidence="1 16">
        <name>Mn(2+)</name>
        <dbReference type="ChEBI" id="CHEBI:29035"/>
    </cofactor>
</comment>
<feature type="compositionally biased region" description="Polar residues" evidence="19">
    <location>
        <begin position="786"/>
        <end position="798"/>
    </location>
</feature>
<evidence type="ECO:0000256" key="9">
    <source>
        <dbReference type="ARBA" id="ARBA00022763"/>
    </source>
</evidence>
<dbReference type="Pfam" id="PF00149">
    <property type="entry name" value="Metallophos"/>
    <property type="match status" value="1"/>
</dbReference>
<feature type="compositionally biased region" description="Acidic residues" evidence="19">
    <location>
        <begin position="250"/>
        <end position="260"/>
    </location>
</feature>
<accession>A0ABD3MZB9</accession>
<evidence type="ECO:0000256" key="3">
    <source>
        <dbReference type="ARBA" id="ARBA00004286"/>
    </source>
</evidence>
<dbReference type="InterPro" id="IPR004843">
    <property type="entry name" value="Calcineurin-like_PHP"/>
</dbReference>
<gene>
    <name evidence="21" type="ORF">ACHAWU_002605</name>
</gene>
<keyword evidence="14 16" id="KW-0539">Nucleus</keyword>
<reference evidence="21 22" key="1">
    <citation type="submission" date="2024-10" db="EMBL/GenBank/DDBJ databases">
        <title>Updated reference genomes for cyclostephanoid diatoms.</title>
        <authorList>
            <person name="Roberts W.R."/>
            <person name="Alverson A.J."/>
        </authorList>
    </citation>
    <scope>NUCLEOTIDE SEQUENCE [LARGE SCALE GENOMIC DNA]</scope>
    <source>
        <strain evidence="21 22">AJA232-27</strain>
    </source>
</reference>
<comment type="caution">
    <text evidence="21">The sequence shown here is derived from an EMBL/GenBank/DDBJ whole genome shotgun (WGS) entry which is preliminary data.</text>
</comment>
<evidence type="ECO:0000256" key="12">
    <source>
        <dbReference type="ARBA" id="ARBA00023204"/>
    </source>
</evidence>
<feature type="compositionally biased region" description="Low complexity" evidence="19">
    <location>
        <begin position="702"/>
        <end position="714"/>
    </location>
</feature>
<dbReference type="Proteomes" id="UP001530293">
    <property type="component" value="Unassembled WGS sequence"/>
</dbReference>
<dbReference type="GO" id="GO:0030870">
    <property type="term" value="C:Mre11 complex"/>
    <property type="evidence" value="ECO:0007669"/>
    <property type="project" value="UniProtKB-UniRule"/>
</dbReference>
<feature type="compositionally biased region" description="Acidic residues" evidence="19">
    <location>
        <begin position="726"/>
        <end position="737"/>
    </location>
</feature>
<dbReference type="InterPro" id="IPR007281">
    <property type="entry name" value="Mre11_DNA-bd"/>
</dbReference>
<dbReference type="GO" id="GO:0006302">
    <property type="term" value="P:double-strand break repair"/>
    <property type="evidence" value="ECO:0007669"/>
    <property type="project" value="UniProtKB-UniRule"/>
</dbReference>
<evidence type="ECO:0000256" key="4">
    <source>
        <dbReference type="ARBA" id="ARBA00009028"/>
    </source>
</evidence>
<evidence type="ECO:0000256" key="15">
    <source>
        <dbReference type="ARBA" id="ARBA00023254"/>
    </source>
</evidence>
<evidence type="ECO:0000256" key="8">
    <source>
        <dbReference type="ARBA" id="ARBA00022759"/>
    </source>
</evidence>
<keyword evidence="22" id="KW-1185">Reference proteome</keyword>
<evidence type="ECO:0000313" key="22">
    <source>
        <dbReference type="Proteomes" id="UP001530293"/>
    </source>
</evidence>
<evidence type="ECO:0000256" key="13">
    <source>
        <dbReference type="ARBA" id="ARBA00023211"/>
    </source>
</evidence>
<evidence type="ECO:0000259" key="20">
    <source>
        <dbReference type="SMART" id="SM01347"/>
    </source>
</evidence>
<feature type="region of interest" description="Disordered" evidence="19">
    <location>
        <begin position="610"/>
        <end position="798"/>
    </location>
</feature>
<feature type="domain" description="Mre11 DNA-binding" evidence="20">
    <location>
        <begin position="351"/>
        <end position="558"/>
    </location>
</feature>
<keyword evidence="8 16" id="KW-0255">Endonuclease</keyword>
<dbReference type="Pfam" id="PF04152">
    <property type="entry name" value="Mre11_DNA_bind"/>
    <property type="match status" value="1"/>
</dbReference>
<keyword evidence="9 16" id="KW-0227">DNA damage</keyword>
<evidence type="ECO:0000256" key="10">
    <source>
        <dbReference type="ARBA" id="ARBA00022801"/>
    </source>
</evidence>
<keyword evidence="15 16" id="KW-0469">Meiosis</keyword>
<evidence type="ECO:0000256" key="6">
    <source>
        <dbReference type="ARBA" id="ARBA00022722"/>
    </source>
</evidence>
<feature type="coiled-coil region" evidence="18">
    <location>
        <begin position="398"/>
        <end position="429"/>
    </location>
</feature>
<proteinExistence type="inferred from homology"/>
<keyword evidence="6 16" id="KW-0540">Nuclease</keyword>
<feature type="compositionally biased region" description="Basic and acidic residues" evidence="19">
    <location>
        <begin position="610"/>
        <end position="632"/>
    </location>
</feature>
<evidence type="ECO:0000256" key="17">
    <source>
        <dbReference type="PIRSR" id="PIRSR000882-1"/>
    </source>
</evidence>
<dbReference type="InterPro" id="IPR041796">
    <property type="entry name" value="Mre11_N"/>
</dbReference>
<protein>
    <recommendedName>
        <fullName evidence="16">Double-strand break repair protein</fullName>
    </recommendedName>
</protein>
<evidence type="ECO:0000256" key="14">
    <source>
        <dbReference type="ARBA" id="ARBA00023242"/>
    </source>
</evidence>
<keyword evidence="11 16" id="KW-0269">Exonuclease</keyword>
<keyword evidence="12 16" id="KW-0234">DNA repair</keyword>
<evidence type="ECO:0000256" key="5">
    <source>
        <dbReference type="ARBA" id="ARBA00022454"/>
    </source>
</evidence>
<dbReference type="SUPFAM" id="SSF56300">
    <property type="entry name" value="Metallo-dependent phosphatases"/>
    <property type="match status" value="1"/>
</dbReference>
<comment type="subcellular location">
    <subcellularLocation>
        <location evidence="3">Chromosome</location>
    </subcellularLocation>
    <subcellularLocation>
        <location evidence="2 16">Nucleus</location>
    </subcellularLocation>
</comment>
<dbReference type="EMBL" id="JALLBG020000091">
    <property type="protein sequence ID" value="KAL3765810.1"/>
    <property type="molecule type" value="Genomic_DNA"/>
</dbReference>
<dbReference type="InterPro" id="IPR003701">
    <property type="entry name" value="Mre11"/>
</dbReference>
<keyword evidence="7" id="KW-0479">Metal-binding</keyword>
<name>A0ABD3MZB9_9STRA</name>
<comment type="similarity">
    <text evidence="4 16">Belongs to the MRE11/RAD32 family.</text>
</comment>
<feature type="compositionally biased region" description="Low complexity" evidence="19">
    <location>
        <begin position="16"/>
        <end position="33"/>
    </location>
</feature>
<evidence type="ECO:0000256" key="18">
    <source>
        <dbReference type="SAM" id="Coils"/>
    </source>
</evidence>